<evidence type="ECO:0000313" key="11">
    <source>
        <dbReference type="EMBL" id="OGD14926.1"/>
    </source>
</evidence>
<dbReference type="GO" id="GO:0005886">
    <property type="term" value="C:plasma membrane"/>
    <property type="evidence" value="ECO:0007669"/>
    <property type="project" value="UniProtKB-SubCell"/>
</dbReference>
<evidence type="ECO:0000256" key="9">
    <source>
        <dbReference type="SAM" id="Phobius"/>
    </source>
</evidence>
<feature type="transmembrane region" description="Helical" evidence="9">
    <location>
        <begin position="63"/>
        <end position="85"/>
    </location>
</feature>
<evidence type="ECO:0000313" key="12">
    <source>
        <dbReference type="Proteomes" id="UP000177701"/>
    </source>
</evidence>
<sequence>MLFIVFMLEIFYRYFLVPLTWTLEFTLIAFIWVTLLGACFAQRDSSHVMFTMIYDRVKLRTQIWMRIAGNTLLFIAFSISLYPTYRYINFMSFKKSDVLKIPMNIAFSPYIVFLIIMIGRLGYDIITDFKKLGRGEN</sequence>
<evidence type="ECO:0000259" key="10">
    <source>
        <dbReference type="Pfam" id="PF04290"/>
    </source>
</evidence>
<name>A0A1F5A9Q0_9BACT</name>
<feature type="transmembrane region" description="Helical" evidence="9">
    <location>
        <begin position="105"/>
        <end position="123"/>
    </location>
</feature>
<evidence type="ECO:0000256" key="4">
    <source>
        <dbReference type="ARBA" id="ARBA00022519"/>
    </source>
</evidence>
<dbReference type="AlphaFoldDB" id="A0A1F5A9Q0"/>
<dbReference type="Proteomes" id="UP000177701">
    <property type="component" value="Unassembled WGS sequence"/>
</dbReference>
<dbReference type="InterPro" id="IPR007387">
    <property type="entry name" value="TRAP_DctQ"/>
</dbReference>
<dbReference type="PANTHER" id="PTHR35011">
    <property type="entry name" value="2,3-DIKETO-L-GULONATE TRAP TRANSPORTER SMALL PERMEASE PROTEIN YIAM"/>
    <property type="match status" value="1"/>
</dbReference>
<evidence type="ECO:0000256" key="1">
    <source>
        <dbReference type="ARBA" id="ARBA00004429"/>
    </source>
</evidence>
<comment type="subcellular location">
    <subcellularLocation>
        <location evidence="1">Cell inner membrane</location>
        <topology evidence="1">Multi-pass membrane protein</topology>
    </subcellularLocation>
</comment>
<feature type="domain" description="Tripartite ATP-independent periplasmic transporters DctQ component" evidence="10">
    <location>
        <begin position="2"/>
        <end position="130"/>
    </location>
</feature>
<gene>
    <name evidence="11" type="ORF">A2V47_09265</name>
</gene>
<evidence type="ECO:0000256" key="2">
    <source>
        <dbReference type="ARBA" id="ARBA00022448"/>
    </source>
</evidence>
<reference evidence="11 12" key="1">
    <citation type="journal article" date="2016" name="Nat. Commun.">
        <title>Thousands of microbial genomes shed light on interconnected biogeochemical processes in an aquifer system.</title>
        <authorList>
            <person name="Anantharaman K."/>
            <person name="Brown C.T."/>
            <person name="Hug L.A."/>
            <person name="Sharon I."/>
            <person name="Castelle C.J."/>
            <person name="Probst A.J."/>
            <person name="Thomas B.C."/>
            <person name="Singh A."/>
            <person name="Wilkins M.J."/>
            <person name="Karaoz U."/>
            <person name="Brodie E.L."/>
            <person name="Williams K.H."/>
            <person name="Hubbard S.S."/>
            <person name="Banfield J.F."/>
        </authorList>
    </citation>
    <scope>NUCLEOTIDE SEQUENCE [LARGE SCALE GENOMIC DNA]</scope>
</reference>
<keyword evidence="7 9" id="KW-0472">Membrane</keyword>
<organism evidence="11 12">
    <name type="scientific">Candidatus Sediminicultor quintus</name>
    <dbReference type="NCBI Taxonomy" id="1797291"/>
    <lineage>
        <taxon>Bacteria</taxon>
        <taxon>Pseudomonadati</taxon>
        <taxon>Atribacterota</taxon>
        <taxon>Candidatus Phoenicimicrobiia</taxon>
        <taxon>Candidatus Pheonicimicrobiales</taxon>
        <taxon>Candidatus Phoenicimicrobiaceae</taxon>
        <taxon>Candidatus Sediminicultor</taxon>
    </lineage>
</organism>
<comment type="caution">
    <text evidence="11">The sequence shown here is derived from an EMBL/GenBank/DDBJ whole genome shotgun (WGS) entry which is preliminary data.</text>
</comment>
<dbReference type="InterPro" id="IPR055348">
    <property type="entry name" value="DctQ"/>
</dbReference>
<evidence type="ECO:0000256" key="6">
    <source>
        <dbReference type="ARBA" id="ARBA00022989"/>
    </source>
</evidence>
<proteinExistence type="inferred from homology"/>
<protein>
    <recommendedName>
        <fullName evidence="10">Tripartite ATP-independent periplasmic transporters DctQ component domain-containing protein</fullName>
    </recommendedName>
</protein>
<evidence type="ECO:0000256" key="5">
    <source>
        <dbReference type="ARBA" id="ARBA00022692"/>
    </source>
</evidence>
<evidence type="ECO:0000256" key="7">
    <source>
        <dbReference type="ARBA" id="ARBA00023136"/>
    </source>
</evidence>
<comment type="similarity">
    <text evidence="8">Belongs to the TRAP transporter small permease family.</text>
</comment>
<keyword evidence="5 9" id="KW-0812">Transmembrane</keyword>
<feature type="transmembrane region" description="Helical" evidence="9">
    <location>
        <begin position="20"/>
        <end position="42"/>
    </location>
</feature>
<accession>A0A1F5A9Q0</accession>
<keyword evidence="3" id="KW-1003">Cell membrane</keyword>
<dbReference type="Pfam" id="PF04290">
    <property type="entry name" value="DctQ"/>
    <property type="match status" value="1"/>
</dbReference>
<evidence type="ECO:0000256" key="3">
    <source>
        <dbReference type="ARBA" id="ARBA00022475"/>
    </source>
</evidence>
<keyword evidence="6 9" id="KW-1133">Transmembrane helix</keyword>
<dbReference type="PANTHER" id="PTHR35011:SF4">
    <property type="entry name" value="SLL1102 PROTEIN"/>
    <property type="match status" value="1"/>
</dbReference>
<keyword evidence="2" id="KW-0813">Transport</keyword>
<evidence type="ECO:0000256" key="8">
    <source>
        <dbReference type="ARBA" id="ARBA00038436"/>
    </source>
</evidence>
<keyword evidence="4" id="KW-0997">Cell inner membrane</keyword>
<dbReference type="STRING" id="1797291.A2V47_09265"/>
<dbReference type="EMBL" id="MEYH01000072">
    <property type="protein sequence ID" value="OGD14926.1"/>
    <property type="molecule type" value="Genomic_DNA"/>
</dbReference>